<dbReference type="InterPro" id="IPR045726">
    <property type="entry name" value="DUF6080"/>
</dbReference>
<feature type="transmembrane region" description="Helical" evidence="1">
    <location>
        <begin position="389"/>
        <end position="411"/>
    </location>
</feature>
<feature type="transmembrane region" description="Helical" evidence="1">
    <location>
        <begin position="101"/>
        <end position="121"/>
    </location>
</feature>
<evidence type="ECO:0000313" key="3">
    <source>
        <dbReference type="Proteomes" id="UP001248709"/>
    </source>
</evidence>
<keyword evidence="1" id="KW-0812">Transmembrane</keyword>
<keyword evidence="1" id="KW-1133">Transmembrane helix</keyword>
<feature type="transmembrane region" description="Helical" evidence="1">
    <location>
        <begin position="363"/>
        <end position="382"/>
    </location>
</feature>
<protein>
    <submittedName>
        <fullName evidence="2">Membrane protein</fullName>
    </submittedName>
</protein>
<gene>
    <name evidence="2" type="ORF">J2Z22_003507</name>
</gene>
<feature type="transmembrane region" description="Helical" evidence="1">
    <location>
        <begin position="179"/>
        <end position="209"/>
    </location>
</feature>
<evidence type="ECO:0000313" key="2">
    <source>
        <dbReference type="EMBL" id="MDT3427931.1"/>
    </source>
</evidence>
<feature type="transmembrane region" description="Helical" evidence="1">
    <location>
        <begin position="128"/>
        <end position="150"/>
    </location>
</feature>
<reference evidence="2 3" key="1">
    <citation type="submission" date="2023-07" db="EMBL/GenBank/DDBJ databases">
        <title>Genomic Encyclopedia of Type Strains, Phase IV (KMG-IV): sequencing the most valuable type-strain genomes for metagenomic binning, comparative biology and taxonomic classification.</title>
        <authorList>
            <person name="Goeker M."/>
        </authorList>
    </citation>
    <scope>NUCLEOTIDE SEQUENCE [LARGE SCALE GENOMIC DNA]</scope>
    <source>
        <strain evidence="2 3">T98</strain>
    </source>
</reference>
<dbReference type="RefSeq" id="WP_025702418.1">
    <property type="nucleotide sequence ID" value="NZ_JAUSUY010000015.1"/>
</dbReference>
<dbReference type="EMBL" id="JAUSUY010000015">
    <property type="protein sequence ID" value="MDT3427931.1"/>
    <property type="molecule type" value="Genomic_DNA"/>
</dbReference>
<keyword evidence="1" id="KW-0472">Membrane</keyword>
<comment type="caution">
    <text evidence="2">The sequence shown here is derived from an EMBL/GenBank/DDBJ whole genome shotgun (WGS) entry which is preliminary data.</text>
</comment>
<feature type="transmembrane region" description="Helical" evidence="1">
    <location>
        <begin position="339"/>
        <end position="357"/>
    </location>
</feature>
<proteinExistence type="predicted"/>
<evidence type="ECO:0000256" key="1">
    <source>
        <dbReference type="SAM" id="Phobius"/>
    </source>
</evidence>
<feature type="transmembrane region" description="Helical" evidence="1">
    <location>
        <begin position="309"/>
        <end position="327"/>
    </location>
</feature>
<keyword evidence="3" id="KW-1185">Reference proteome</keyword>
<organism evidence="2 3">
    <name type="scientific">Paenibacillus forsythiae</name>
    <dbReference type="NCBI Taxonomy" id="365616"/>
    <lineage>
        <taxon>Bacteria</taxon>
        <taxon>Bacillati</taxon>
        <taxon>Bacillota</taxon>
        <taxon>Bacilli</taxon>
        <taxon>Bacillales</taxon>
        <taxon>Paenibacillaceae</taxon>
        <taxon>Paenibacillus</taxon>
    </lineage>
</organism>
<feature type="transmembrane region" description="Helical" evidence="1">
    <location>
        <begin position="221"/>
        <end position="242"/>
    </location>
</feature>
<dbReference type="Pfam" id="PF19558">
    <property type="entry name" value="DUF6080"/>
    <property type="match status" value="1"/>
</dbReference>
<dbReference type="Proteomes" id="UP001248709">
    <property type="component" value="Unassembled WGS sequence"/>
</dbReference>
<feature type="transmembrane region" description="Helical" evidence="1">
    <location>
        <begin position="16"/>
        <end position="36"/>
    </location>
</feature>
<name>A0ABU3HAS5_9BACL</name>
<accession>A0ABU3HAS5</accession>
<sequence length="433" mass="47423">MSFFSYYFRNKRDNRIAAALWIAFFAGYILVNMPYVQYIKDNADMLGAVSPFYSAPFTLNLFNFDPSMEYGSGTGTVIHPLYNFLSAPFTYLSAHWLGNSLFLLLQSGMNALTAVLLYLIMRRSGANLWISSLFAVLFGISSYSLFTAFIPDSYPYAQFVLVLSAAYLQKGRDLGSFPVIAGAFLTLINFGITATNLITFIGALFISMFSPGNMKKTLTRFALIMAGSLLLLIAFTGLQYAAFSGKTWISDLGGGMSNGALRYVAPFSFAQHSGIFHLLAINPVLTPDITLIDPGIVAFGTDVNKPYPLYVHAAGFGLIALAVLGFIRGIRTREAWSLAAYILFALLLHIVRGFGLATYKYDLYLYAGHFLFAFFLLAAGFVRDAGNRTVQAVLTVLVSLLVVVALANNIVKHHSALDYIQSAYTGVIHPSGK</sequence>